<dbReference type="PANTHER" id="PTHR32552:SF74">
    <property type="entry name" value="HYDROXAMATE SIDEROPHORE RECEPTOR FHUE"/>
    <property type="match status" value="1"/>
</dbReference>
<gene>
    <name evidence="16" type="ORF">IV02_22225</name>
</gene>
<evidence type="ECO:0000256" key="12">
    <source>
        <dbReference type="PROSITE-ProRule" id="PRU01360"/>
    </source>
</evidence>
<keyword evidence="11 12" id="KW-0998">Cell outer membrane</keyword>
<keyword evidence="5" id="KW-0410">Iron transport</keyword>
<evidence type="ECO:0000256" key="7">
    <source>
        <dbReference type="ARBA" id="ARBA00023004"/>
    </source>
</evidence>
<dbReference type="Pfam" id="PF07660">
    <property type="entry name" value="STN"/>
    <property type="match status" value="1"/>
</dbReference>
<dbReference type="InterPro" id="IPR000531">
    <property type="entry name" value="Beta-barrel_TonB"/>
</dbReference>
<dbReference type="GO" id="GO:0038023">
    <property type="term" value="F:signaling receptor activity"/>
    <property type="evidence" value="ECO:0007669"/>
    <property type="project" value="InterPro"/>
</dbReference>
<sequence>MLKSPMPSWRTSASVMVLGLALGTCEGVFAEVRHVNIPAQPLDAALNALGAQTGLQVLYRPEMVSGKKSVAVNGDLEPGAALDKLLNGAGLTYRIENNTIFLSEESLVGGAMELGATTIQGQGMGQATENSKSYTTGLTSVGSKTPTSLRQTPQSISIISQQMMADQQLTDINDALRMTPGITVQNSTYRTFDILSRGFKIENFQLDGAAPMALGSSLGSFYSSNVYDLAEFDHIEVLRGSAALFGGTGDPGGIVNMVRKRPLDTYQLKLTASAGSWDNYRQEVDLTGPIAFDGKLRGRLVVANTDRQYFIDNRSTEKPFVYGVLEADVTDDTMLTAGIRYNKAHENGTQNSVPRYLDGSDIGLPRHTSLGQAWGYTDTTGREIFAKIDHKLSDNWKLNVSYTDLWDVGYFKTTTVSGVGVNQATGGGLSWSSTTAKQENQQRMWDTNLSGTFDMFGLKHDLVVGADYQDVTSRWLGVARVIGGPINPYDPDSTPFPEPPNNTNYTRDYSPNDQKQYGLYGSLRIQLAEPLHLILGARVQRYKFDQTYKTLTAGTWRTSSEISMREPTKVTPYGGLVYDLNDEWSVYGSYSEIYKPQVSLLSGSGSSLDAMEGKTYETGLKGELFGGSVNTNFALYYTKRDNQGVRDPAYPANDFDFSGSCCWIGSGEVVSKGVDMEVSGEVMPDWMLMAGYTYNQNHNKSSKTLLSTQTPKHLFKLFSTYQLPGVLSDFKVGGGVNLQSSNYFSGTVTNSGGTNTYDFDQAGYAVWNALAEYKVDEHWTVTYNANNIFDKNYYSTVGSTSATNWYGEPRNHMLTLRGTFW</sequence>
<keyword evidence="3 12" id="KW-0813">Transport</keyword>
<protein>
    <submittedName>
        <fullName evidence="16">Ligand-gated channel protein</fullName>
    </submittedName>
</protein>
<keyword evidence="6 12" id="KW-0812">Transmembrane</keyword>
<evidence type="ECO:0000256" key="13">
    <source>
        <dbReference type="RuleBase" id="RU003357"/>
    </source>
</evidence>
<evidence type="ECO:0000313" key="16">
    <source>
        <dbReference type="EMBL" id="KFE48061.1"/>
    </source>
</evidence>
<keyword evidence="5" id="KW-0406">Ion transport</keyword>
<comment type="similarity">
    <text evidence="2 12 13">Belongs to the TonB-dependent receptor family.</text>
</comment>
<accession>A0A085UXZ8</accession>
<evidence type="ECO:0000256" key="14">
    <source>
        <dbReference type="SAM" id="MobiDB-lite"/>
    </source>
</evidence>
<keyword evidence="10" id="KW-0675">Receptor</keyword>
<dbReference type="InterPro" id="IPR012910">
    <property type="entry name" value="Plug_dom"/>
</dbReference>
<feature type="compositionally biased region" description="Polar residues" evidence="14">
    <location>
        <begin position="501"/>
        <end position="511"/>
    </location>
</feature>
<evidence type="ECO:0000256" key="5">
    <source>
        <dbReference type="ARBA" id="ARBA00022496"/>
    </source>
</evidence>
<dbReference type="InterPro" id="IPR036942">
    <property type="entry name" value="Beta-barrel_TonB_sf"/>
</dbReference>
<evidence type="ECO:0000259" key="15">
    <source>
        <dbReference type="SMART" id="SM00965"/>
    </source>
</evidence>
<dbReference type="GO" id="GO:0015344">
    <property type="term" value="F:siderophore uptake transmembrane transporter activity"/>
    <property type="evidence" value="ECO:0007669"/>
    <property type="project" value="TreeGrafter"/>
</dbReference>
<dbReference type="InterPro" id="IPR011662">
    <property type="entry name" value="Secretin/TonB_short_N"/>
</dbReference>
<organism evidence="16">
    <name type="scientific">Pseudomonas syringae</name>
    <dbReference type="NCBI Taxonomy" id="317"/>
    <lineage>
        <taxon>Bacteria</taxon>
        <taxon>Pseudomonadati</taxon>
        <taxon>Pseudomonadota</taxon>
        <taxon>Gammaproteobacteria</taxon>
        <taxon>Pseudomonadales</taxon>
        <taxon>Pseudomonadaceae</taxon>
        <taxon>Pseudomonas</taxon>
    </lineage>
</organism>
<dbReference type="EMBL" id="JPQT01000125">
    <property type="protein sequence ID" value="KFE48061.1"/>
    <property type="molecule type" value="Genomic_DNA"/>
</dbReference>
<keyword evidence="7" id="KW-0408">Iron</keyword>
<comment type="caution">
    <text evidence="16">The sequence shown here is derived from an EMBL/GenBank/DDBJ whole genome shotgun (WGS) entry which is preliminary data.</text>
</comment>
<keyword evidence="9 12" id="KW-0472">Membrane</keyword>
<dbReference type="NCBIfam" id="TIGR01783">
    <property type="entry name" value="TonB-siderophor"/>
    <property type="match status" value="1"/>
</dbReference>
<dbReference type="InterPro" id="IPR010105">
    <property type="entry name" value="TonB_sidphr_rcpt"/>
</dbReference>
<evidence type="ECO:0000256" key="10">
    <source>
        <dbReference type="ARBA" id="ARBA00023170"/>
    </source>
</evidence>
<proteinExistence type="inferred from homology"/>
<keyword evidence="4 12" id="KW-1134">Transmembrane beta strand</keyword>
<dbReference type="PATRIC" id="fig|317.174.peg.4540"/>
<dbReference type="InterPro" id="IPR039426">
    <property type="entry name" value="TonB-dep_rcpt-like"/>
</dbReference>
<keyword evidence="8 13" id="KW-0798">TonB box</keyword>
<evidence type="ECO:0000256" key="11">
    <source>
        <dbReference type="ARBA" id="ARBA00023237"/>
    </source>
</evidence>
<dbReference type="Gene3D" id="2.40.170.20">
    <property type="entry name" value="TonB-dependent receptor, beta-barrel domain"/>
    <property type="match status" value="1"/>
</dbReference>
<dbReference type="CDD" id="cd01347">
    <property type="entry name" value="ligand_gated_channel"/>
    <property type="match status" value="1"/>
</dbReference>
<feature type="domain" description="Secretin/TonB short N-terminal" evidence="15">
    <location>
        <begin position="55"/>
        <end position="105"/>
    </location>
</feature>
<dbReference type="AlphaFoldDB" id="A0A085UXZ8"/>
<comment type="subcellular location">
    <subcellularLocation>
        <location evidence="1 12">Cell outer membrane</location>
        <topology evidence="1 12">Multi-pass membrane protein</topology>
    </subcellularLocation>
</comment>
<evidence type="ECO:0000256" key="1">
    <source>
        <dbReference type="ARBA" id="ARBA00004571"/>
    </source>
</evidence>
<reference evidence="16" key="1">
    <citation type="submission" date="2014-07" db="EMBL/GenBank/DDBJ databases">
        <title>Draft Genome Sequences of Environmental Pseudomonas syringae strains.</title>
        <authorList>
            <person name="Baltrus D.A."/>
            <person name="Berge O."/>
            <person name="Morris C."/>
        </authorList>
    </citation>
    <scope>NUCLEOTIDE SEQUENCE [LARGE SCALE GENOMIC DNA]</scope>
    <source>
        <strain evidence="16">CEB003</strain>
    </source>
</reference>
<dbReference type="InterPro" id="IPR037066">
    <property type="entry name" value="Plug_dom_sf"/>
</dbReference>
<evidence type="ECO:0000256" key="6">
    <source>
        <dbReference type="ARBA" id="ARBA00022692"/>
    </source>
</evidence>
<dbReference type="SMART" id="SM00965">
    <property type="entry name" value="STN"/>
    <property type="match status" value="1"/>
</dbReference>
<dbReference type="GO" id="GO:0015891">
    <property type="term" value="P:siderophore transport"/>
    <property type="evidence" value="ECO:0007669"/>
    <property type="project" value="InterPro"/>
</dbReference>
<dbReference type="Gene3D" id="2.170.130.10">
    <property type="entry name" value="TonB-dependent receptor, plug domain"/>
    <property type="match status" value="1"/>
</dbReference>
<dbReference type="GO" id="GO:0009279">
    <property type="term" value="C:cell outer membrane"/>
    <property type="evidence" value="ECO:0007669"/>
    <property type="project" value="UniProtKB-SubCell"/>
</dbReference>
<dbReference type="SUPFAM" id="SSF56935">
    <property type="entry name" value="Porins"/>
    <property type="match status" value="1"/>
</dbReference>
<dbReference type="PROSITE" id="PS52016">
    <property type="entry name" value="TONB_DEPENDENT_REC_3"/>
    <property type="match status" value="1"/>
</dbReference>
<dbReference type="Gene3D" id="3.55.50.30">
    <property type="match status" value="1"/>
</dbReference>
<evidence type="ECO:0000256" key="2">
    <source>
        <dbReference type="ARBA" id="ARBA00009810"/>
    </source>
</evidence>
<dbReference type="Proteomes" id="UP000028643">
    <property type="component" value="Unassembled WGS sequence"/>
</dbReference>
<name>A0A085UXZ8_PSESX</name>
<evidence type="ECO:0000256" key="8">
    <source>
        <dbReference type="ARBA" id="ARBA00023077"/>
    </source>
</evidence>
<evidence type="ECO:0000256" key="4">
    <source>
        <dbReference type="ARBA" id="ARBA00022452"/>
    </source>
</evidence>
<feature type="region of interest" description="Disordered" evidence="14">
    <location>
        <begin position="489"/>
        <end position="511"/>
    </location>
</feature>
<dbReference type="Pfam" id="PF07715">
    <property type="entry name" value="Plug"/>
    <property type="match status" value="1"/>
</dbReference>
<evidence type="ECO:0000256" key="9">
    <source>
        <dbReference type="ARBA" id="ARBA00023136"/>
    </source>
</evidence>
<dbReference type="Pfam" id="PF00593">
    <property type="entry name" value="TonB_dep_Rec_b-barrel"/>
    <property type="match status" value="1"/>
</dbReference>
<evidence type="ECO:0000256" key="3">
    <source>
        <dbReference type="ARBA" id="ARBA00022448"/>
    </source>
</evidence>
<dbReference type="PANTHER" id="PTHR32552">
    <property type="entry name" value="FERRICHROME IRON RECEPTOR-RELATED"/>
    <property type="match status" value="1"/>
</dbReference>